<dbReference type="Pfam" id="PF12937">
    <property type="entry name" value="F-box-like"/>
    <property type="match status" value="1"/>
</dbReference>
<evidence type="ECO:0000313" key="6">
    <source>
        <dbReference type="Proteomes" id="UP000037460"/>
    </source>
</evidence>
<comment type="caution">
    <text evidence="5">The sequence shown here is derived from an EMBL/GenBank/DDBJ whole genome shotgun (WGS) entry which is preliminary data.</text>
</comment>
<dbReference type="SUPFAM" id="SSF52540">
    <property type="entry name" value="P-loop containing nucleoside triphosphate hydrolases"/>
    <property type="match status" value="1"/>
</dbReference>
<evidence type="ECO:0000259" key="4">
    <source>
        <dbReference type="SMART" id="SM00256"/>
    </source>
</evidence>
<accession>A0A0M0JN31</accession>
<dbReference type="SUPFAM" id="SSF50985">
    <property type="entry name" value="RCC1/BLIP-II"/>
    <property type="match status" value="1"/>
</dbReference>
<evidence type="ECO:0000313" key="5">
    <source>
        <dbReference type="EMBL" id="KOO27974.1"/>
    </source>
</evidence>
<feature type="region of interest" description="Disordered" evidence="3">
    <location>
        <begin position="1124"/>
        <end position="1153"/>
    </location>
</feature>
<dbReference type="CDD" id="cd09917">
    <property type="entry name" value="F-box_SF"/>
    <property type="match status" value="1"/>
</dbReference>
<dbReference type="PROSITE" id="PS50012">
    <property type="entry name" value="RCC1_3"/>
    <property type="match status" value="1"/>
</dbReference>
<dbReference type="Gene3D" id="3.40.50.300">
    <property type="entry name" value="P-loop containing nucleotide triphosphate hydrolases"/>
    <property type="match status" value="1"/>
</dbReference>
<dbReference type="InterPro" id="IPR027417">
    <property type="entry name" value="P-loop_NTPase"/>
</dbReference>
<dbReference type="InterPro" id="IPR009091">
    <property type="entry name" value="RCC1/BLIP-II"/>
</dbReference>
<keyword evidence="6" id="KW-1185">Reference proteome</keyword>
<dbReference type="Gene3D" id="1.20.1280.50">
    <property type="match status" value="1"/>
</dbReference>
<dbReference type="Pfam" id="PF00415">
    <property type="entry name" value="RCC1"/>
    <property type="match status" value="1"/>
</dbReference>
<protein>
    <recommendedName>
        <fullName evidence="4">F-box domain-containing protein</fullName>
    </recommendedName>
</protein>
<dbReference type="InterPro" id="IPR001810">
    <property type="entry name" value="F-box_dom"/>
</dbReference>
<dbReference type="InterPro" id="IPR051210">
    <property type="entry name" value="Ub_ligase/GEF_domain"/>
</dbReference>
<evidence type="ECO:0000256" key="1">
    <source>
        <dbReference type="ARBA" id="ARBA00022737"/>
    </source>
</evidence>
<feature type="region of interest" description="Disordered" evidence="3">
    <location>
        <begin position="631"/>
        <end position="653"/>
    </location>
</feature>
<name>A0A0M0JN31_9EUKA</name>
<feature type="repeat" description="RCC1" evidence="2">
    <location>
        <begin position="1824"/>
        <end position="1871"/>
    </location>
</feature>
<dbReference type="PANTHER" id="PTHR22870">
    <property type="entry name" value="REGULATOR OF CHROMOSOME CONDENSATION"/>
    <property type="match status" value="1"/>
</dbReference>
<evidence type="ECO:0000256" key="2">
    <source>
        <dbReference type="PROSITE-ProRule" id="PRU00235"/>
    </source>
</evidence>
<dbReference type="SMART" id="SM00256">
    <property type="entry name" value="FBOX"/>
    <property type="match status" value="1"/>
</dbReference>
<keyword evidence="1" id="KW-0677">Repeat</keyword>
<dbReference type="InterPro" id="IPR036047">
    <property type="entry name" value="F-box-like_dom_sf"/>
</dbReference>
<gene>
    <name evidence="5" type="ORF">Ctob_009676</name>
</gene>
<dbReference type="SUPFAM" id="SSF81383">
    <property type="entry name" value="F-box domain"/>
    <property type="match status" value="1"/>
</dbReference>
<reference evidence="6" key="1">
    <citation type="journal article" date="2015" name="PLoS Genet.">
        <title>Genome Sequence and Transcriptome Analyses of Chrysochromulina tobin: Metabolic Tools for Enhanced Algal Fitness in the Prominent Order Prymnesiales (Haptophyceae).</title>
        <authorList>
            <person name="Hovde B.T."/>
            <person name="Deodato C.R."/>
            <person name="Hunsperger H.M."/>
            <person name="Ryken S.A."/>
            <person name="Yost W."/>
            <person name="Jha R.K."/>
            <person name="Patterson J."/>
            <person name="Monnat R.J. Jr."/>
            <person name="Barlow S.B."/>
            <person name="Starkenburg S.R."/>
            <person name="Cattolico R.A."/>
        </authorList>
    </citation>
    <scope>NUCLEOTIDE SEQUENCE</scope>
    <source>
        <strain evidence="6">CCMP291</strain>
    </source>
</reference>
<dbReference type="OrthoDB" id="5370059at2759"/>
<sequence length="2285" mass="240846">MRLHVAIQPLPALHALAQSRLASERALETIADGLRTSNSHALTTTSTVLVSDADAKVVRTDLLEGVDAMVWVAMGMGWEAPTGALSTSDLVKSIQKLSQPPRIIAIALQYGTELCAAALRSAGVQTVVWLQCDRAVNLAPALVLRVLIPAISAHVSGLPYDIAAAVTEAARSVCGASCPPTAGILSDEHVTPPAASGIAQPAQATTTTVQTKCRVAVGLSSLIDGFNRDVRDEALALLSVDLGALEDLLGHLHAPAPPALLLLVEAAGAVEAATADSRGKVSAEGFKGAAVDAADSPMTDVVSCAAARIRAIALEVCSSVAGHYHVVRITSRADLPALIAELQAMMCVEGLRTLAWLDLDEEGQCDEELLDALRPLLSAAVHVLLTSSAASAASEASAAQLRALAAALAPDPSAAATSFVKVSLAPLTPGASGVRADALHEELRLTTTLEPSQRPAALLEVFDAHALRGAIARALPGGGLQRPVALFADGPDGLVVRLCLSDVSFVHALRDDILSGDFDAALNHQLAALPRGHRVFLEGGASLASDAADRTDGARQAAATPQAFGSGFLTRLAARGRSATSHERAGSVVKISRHLVLHTEGFEWFEDGAASVPIGFLSVTAVTTYERNSSTRGPSLTVIAGESPGGTTSGSAGATRLVLEGGAADDDDRMAPSLDAWQSALEALLAEKRSFKAAVATTSVDTTSFGTATAVTSTITSVSGAAAADAGVSPNGTVYGALRVTSDKGHFAAVYEASLLMLEQLTPHQRTVLAAVSTARHVLLEAPAGGGKTFVAMARILEVLLGAPGSAPIGAHDVATDEPSFAVEKTAKVLFTCWSAPLCLFVCRWICKRVRDAVQRERALSRLFLLHDPMDEGPRAVALDVSGTRLVTRPAVGAGPFELLVVDESHHVYSRPELRERVESFVTPGRTRRLLLADISQSLGRSIPFPTEAERVQLTEVVRCSRRIVAGAMAFQLGGEQKLLTRCHHSAVGPPLKSFLFDHDPAAFGTVAAGYAHHVCEALSFIRRTYSGLPLHDRLALLCASGAFVARLRPELTDCLARTFPDWQVALVSAADASAHVGSSVDGSGLPADGIERIVLDSIDQFDGLERLIVIGIGLDHPISDASCAGEGPRPAEGAEGVGDAAEGAGEAGASPDRHTRSLLYRAVTRAHMQVIVVNELISGGWLEFLGSVRLREDEHFDAERALERCEASAVEEIVSNEIETALHAQAQQGHILLDAAATMLLRDAVARAVEGGELLDLAVQETLRAWRSDLNHVAIAIQRAAELLCYDLAPNLAPDLASADGTAAGGTGQGSQSLLDELTLSVAASLRRSEASSLEQAAEGAVKAHMERRRQGRTDAALQAAAAAVAVQLPTGEMPSLREIVGAALQRGETLEAAAIAAVAAWLDVDAVLRAAFSEKADSWRMQLSEEEAYRLLEEVRTERRRGETVSAAVSSALSQKRRELMTERISAAVDTAVAKGAEYVRKGDTTTDLLSWSGWGSVLSNLNPSSAITWTEAMTTVEAKAAIIATACPRFLALEEDFSGATFPFSRLAPFFKAWGELHAAATQVLQVGAMTRNLELGVGGLAPLDTCCMIQRWHSGALMQEVAPAQGAAAAPIGTAQAATIGGGANALGVAGAHDGGAGGEDQDPTLGEPGLTAPIGSVLYVHAPTLTALAREALLELERDVILKGERAARIGAALERAAKNERLVLTDAAAAVLERRIAAALQRGEEVEAAAVAAVASYHRQLVRRQVQQSTWDPSSNTSRKVSGVLKFMPFKHKDSEFLEYDMLCQVFRYLPLQSLGTLAQVSKRWRSVATDPSWKPELLVLAWGREGFTGHDQGYMRPTALPFASEHPIVQIACADAATIALTADGQVWHWGQHWLRTQGIVGVPTRLDELRDVQSIAAAVPGYFHGRRHSVGFHCAAVTRRGHLYTWGPNTSGLLLRRTTTQQQTERPAMVERFGGASEKFTAVHCQPSVTEASRDDESTQRPGRRHNVESMSLRELKALIAEARLSTHDCIDKSDLVARAKAAAEKLAGGHSGAVSGSTQCQMYTQGRFCREDAHRLRAWSTLSGMPLRQLVAGGFHCCTLTTTGEVYTFGHQFGEDHANGNLLGHGPVGLPSNQPVALDEHEPISGMEEGVATYSPMSGVRMPRRLLSPSLGAVAEISCSTYSTLAITVDGRAFTWGDADGGSLGHSNDECHAPCRISGLAGLRVAHGAVCYTNGAVALNDGSVFVWGGRMWEGGMGGGQEGPARVSWGGGVPPCYRCTSVVLGHRHGYLIFRKEP</sequence>
<feature type="domain" description="F-box" evidence="4">
    <location>
        <begin position="1784"/>
        <end position="1823"/>
    </location>
</feature>
<dbReference type="Gene3D" id="2.130.10.30">
    <property type="entry name" value="Regulator of chromosome condensation 1/beta-lactamase-inhibitor protein II"/>
    <property type="match status" value="2"/>
</dbReference>
<dbReference type="EMBL" id="JWZX01002638">
    <property type="protein sequence ID" value="KOO27974.1"/>
    <property type="molecule type" value="Genomic_DNA"/>
</dbReference>
<dbReference type="InterPro" id="IPR000408">
    <property type="entry name" value="Reg_chr_condens"/>
</dbReference>
<evidence type="ECO:0000256" key="3">
    <source>
        <dbReference type="SAM" id="MobiDB-lite"/>
    </source>
</evidence>
<dbReference type="PANTHER" id="PTHR22870:SF408">
    <property type="entry name" value="OS09G0560450 PROTEIN"/>
    <property type="match status" value="1"/>
</dbReference>
<organism evidence="5 6">
    <name type="scientific">Chrysochromulina tobinii</name>
    <dbReference type="NCBI Taxonomy" id="1460289"/>
    <lineage>
        <taxon>Eukaryota</taxon>
        <taxon>Haptista</taxon>
        <taxon>Haptophyta</taxon>
        <taxon>Prymnesiophyceae</taxon>
        <taxon>Prymnesiales</taxon>
        <taxon>Chrysochromulinaceae</taxon>
        <taxon>Chrysochromulina</taxon>
    </lineage>
</organism>
<feature type="compositionally biased region" description="Low complexity" evidence="3">
    <location>
        <begin position="1125"/>
        <end position="1150"/>
    </location>
</feature>
<proteinExistence type="predicted"/>
<dbReference type="Proteomes" id="UP000037460">
    <property type="component" value="Unassembled WGS sequence"/>
</dbReference>